<evidence type="ECO:0000256" key="9">
    <source>
        <dbReference type="ARBA" id="ARBA00031349"/>
    </source>
</evidence>
<dbReference type="InterPro" id="IPR013785">
    <property type="entry name" value="Aldolase_TIM"/>
</dbReference>
<dbReference type="NCBIfam" id="TIGR00034">
    <property type="entry name" value="aroFGH"/>
    <property type="match status" value="1"/>
</dbReference>
<keyword evidence="6" id="KW-0808">Transferase</keyword>
<dbReference type="InterPro" id="IPR006219">
    <property type="entry name" value="DAHP_synth_1"/>
</dbReference>
<sequence>MPSTAHANATWRFAVPDQNMFQNHENDVTPVPEDDEKIQVYIQDRRVIGVRSMIFPSSLHHVPLGPCQCYNCLSLPSLTSFVPQYDPLVQPALLRHEIRSSPESQRTIASARFSSARILAGRDNRVLVIVGPCSIHSPEQAVEYAKLLKAKIPSWNNLLIIMRAYLNPVRQWAGKVSSMTPTSTVPSILTKVSGLHASSSVTSTTSACLSVPNSLIPSALSTLQTLLAGERLVHGRQRANCTESLPVVSLSLSGSKTVQTVTVAIDAMRSASNPHAFMGVTEQGLAAIVKTRGNQDVHVILRGGTSGTNYDEESVKKAAEQMGKARPGSWPSLMIDCSHGNSQKNHLNQSKVVSSICSQLRAGNRNITGVMIESHIKAGRQDVPAEGPQGLEYGVSITDACVDWETTVKMLDELNEAAGARKHALIEAGLRKPAAFQRVQEP</sequence>
<dbReference type="Gene3D" id="3.20.20.70">
    <property type="entry name" value="Aldolase class I"/>
    <property type="match status" value="2"/>
</dbReference>
<evidence type="ECO:0000256" key="10">
    <source>
        <dbReference type="ARBA" id="ARBA00032193"/>
    </source>
</evidence>
<proteinExistence type="inferred from homology"/>
<gene>
    <name evidence="13" type="ORF">GFSPODELE1_LOCUS1946</name>
</gene>
<comment type="catalytic activity">
    <reaction evidence="11">
        <text>D-erythrose 4-phosphate + phosphoenolpyruvate + H2O = 7-phospho-2-dehydro-3-deoxy-D-arabino-heptonate + phosphate</text>
        <dbReference type="Rhea" id="RHEA:14717"/>
        <dbReference type="ChEBI" id="CHEBI:15377"/>
        <dbReference type="ChEBI" id="CHEBI:16897"/>
        <dbReference type="ChEBI" id="CHEBI:43474"/>
        <dbReference type="ChEBI" id="CHEBI:58394"/>
        <dbReference type="ChEBI" id="CHEBI:58702"/>
        <dbReference type="EC" id="2.5.1.54"/>
    </reaction>
</comment>
<evidence type="ECO:0000256" key="7">
    <source>
        <dbReference type="ARBA" id="ARBA00023141"/>
    </source>
</evidence>
<evidence type="ECO:0000256" key="3">
    <source>
        <dbReference type="ARBA" id="ARBA00007985"/>
    </source>
</evidence>
<evidence type="ECO:0000256" key="5">
    <source>
        <dbReference type="ARBA" id="ARBA00022605"/>
    </source>
</evidence>
<keyword evidence="14" id="KW-1185">Reference proteome</keyword>
<name>A0ABP1CQP5_9APHY</name>
<feature type="domain" description="DAHP synthetase I/KDSA" evidence="12">
    <location>
        <begin position="262"/>
        <end position="410"/>
    </location>
</feature>
<evidence type="ECO:0000256" key="4">
    <source>
        <dbReference type="ARBA" id="ARBA00012694"/>
    </source>
</evidence>
<dbReference type="Proteomes" id="UP001497453">
    <property type="component" value="Chromosome 10"/>
</dbReference>
<evidence type="ECO:0000256" key="8">
    <source>
        <dbReference type="ARBA" id="ARBA00031111"/>
    </source>
</evidence>
<dbReference type="InterPro" id="IPR006218">
    <property type="entry name" value="DAHP1/KDSA"/>
</dbReference>
<comment type="similarity">
    <text evidence="3">Belongs to the class-I DAHP synthase family.</text>
</comment>
<evidence type="ECO:0000259" key="12">
    <source>
        <dbReference type="Pfam" id="PF00793"/>
    </source>
</evidence>
<dbReference type="PANTHER" id="PTHR21225:SF12">
    <property type="entry name" value="PHOSPHO-2-DEHYDRO-3-DEOXYHEPTONATE ALDOLASE, TYROSINE-INHIBITED"/>
    <property type="match status" value="1"/>
</dbReference>
<evidence type="ECO:0000256" key="11">
    <source>
        <dbReference type="ARBA" id="ARBA00047508"/>
    </source>
</evidence>
<dbReference type="EC" id="2.5.1.54" evidence="4"/>
<dbReference type="SUPFAM" id="SSF51569">
    <property type="entry name" value="Aldolase"/>
    <property type="match status" value="2"/>
</dbReference>
<keyword evidence="7" id="KW-0057">Aromatic amino acid biosynthesis</keyword>
<dbReference type="PANTHER" id="PTHR21225">
    <property type="entry name" value="PHOSPHO-2-DEHYDRO-3-DEOXYHEPTONATE ALDOLASE DAHP SYNTHETASE"/>
    <property type="match status" value="1"/>
</dbReference>
<dbReference type="Pfam" id="PF00793">
    <property type="entry name" value="DAHP_synth_1"/>
    <property type="match status" value="2"/>
</dbReference>
<evidence type="ECO:0000313" key="13">
    <source>
        <dbReference type="EMBL" id="CAL1698001.1"/>
    </source>
</evidence>
<organism evidence="13 14">
    <name type="scientific">Somion occarium</name>
    <dbReference type="NCBI Taxonomy" id="3059160"/>
    <lineage>
        <taxon>Eukaryota</taxon>
        <taxon>Fungi</taxon>
        <taxon>Dikarya</taxon>
        <taxon>Basidiomycota</taxon>
        <taxon>Agaricomycotina</taxon>
        <taxon>Agaricomycetes</taxon>
        <taxon>Polyporales</taxon>
        <taxon>Cerrenaceae</taxon>
        <taxon>Somion</taxon>
    </lineage>
</organism>
<evidence type="ECO:0000313" key="14">
    <source>
        <dbReference type="Proteomes" id="UP001497453"/>
    </source>
</evidence>
<evidence type="ECO:0000256" key="2">
    <source>
        <dbReference type="ARBA" id="ARBA00004688"/>
    </source>
</evidence>
<evidence type="ECO:0000256" key="1">
    <source>
        <dbReference type="ARBA" id="ARBA00003726"/>
    </source>
</evidence>
<evidence type="ECO:0000256" key="6">
    <source>
        <dbReference type="ARBA" id="ARBA00022679"/>
    </source>
</evidence>
<accession>A0ABP1CQP5</accession>
<reference evidence="14" key="1">
    <citation type="submission" date="2024-04" db="EMBL/GenBank/DDBJ databases">
        <authorList>
            <person name="Shaw F."/>
            <person name="Minotto A."/>
        </authorList>
    </citation>
    <scope>NUCLEOTIDE SEQUENCE [LARGE SCALE GENOMIC DNA]</scope>
</reference>
<feature type="domain" description="DAHP synthetase I/KDSA" evidence="12">
    <location>
        <begin position="116"/>
        <end position="167"/>
    </location>
</feature>
<comment type="function">
    <text evidence="1">Stereospecific condensation of phosphoenolpyruvate (PEP) and D-erythrose-4-phosphate (E4P) giving rise to 3-deoxy-D-arabino-heptulosonate-7-phosphate (DAHP).</text>
</comment>
<protein>
    <recommendedName>
        <fullName evidence="4">3-deoxy-7-phosphoheptulonate synthase</fullName>
        <ecNumber evidence="4">2.5.1.54</ecNumber>
    </recommendedName>
    <alternativeName>
        <fullName evidence="10">3-deoxy-D-arabino-heptulosonate 7-phosphate synthase</fullName>
    </alternativeName>
    <alternativeName>
        <fullName evidence="9">DAHP synthase</fullName>
    </alternativeName>
    <alternativeName>
        <fullName evidence="8">Phospho-2-keto-3-deoxyheptonate aldolase</fullName>
    </alternativeName>
</protein>
<dbReference type="EMBL" id="OZ037953">
    <property type="protein sequence ID" value="CAL1698001.1"/>
    <property type="molecule type" value="Genomic_DNA"/>
</dbReference>
<comment type="pathway">
    <text evidence="2">Metabolic intermediate biosynthesis; chorismate biosynthesis; chorismate from D-erythrose 4-phosphate and phosphoenolpyruvate: step 1/7.</text>
</comment>
<keyword evidence="5" id="KW-0028">Amino-acid biosynthesis</keyword>